<feature type="compositionally biased region" description="Basic and acidic residues" evidence="1">
    <location>
        <begin position="170"/>
        <end position="186"/>
    </location>
</feature>
<evidence type="ECO:0000256" key="2">
    <source>
        <dbReference type="SAM" id="Phobius"/>
    </source>
</evidence>
<protein>
    <submittedName>
        <fullName evidence="3">Uncharacterized protein</fullName>
    </submittedName>
</protein>
<dbReference type="AlphaFoldDB" id="A0A9W7GKF6"/>
<dbReference type="Proteomes" id="UP001165065">
    <property type="component" value="Unassembled WGS sequence"/>
</dbReference>
<dbReference type="OrthoDB" id="10408422at2759"/>
<name>A0A9W7GKF6_9STRA</name>
<feature type="region of interest" description="Disordered" evidence="1">
    <location>
        <begin position="170"/>
        <end position="197"/>
    </location>
</feature>
<sequence>MRTSVKNALSGLCSIILFTFSILILFHIEEVARETVPAHLVSTRALTPLGSEELQSNDYMVRCTSVLSACEPEYFMLSSRGEIIHGQGDSPKNSKGIIWKSKSKGDGEYILSYEESTSGSNYVTIIRKGIIPRINDVLDGLGGEEVDEGDESGELQNFWSDFLDVLTRKDSPGEEHEESASAREGRGGVVGGGNARKGLGKVTKKARNLVVFMADKFGIMKDKTKNRRVFRRNISKLPHLTPWPFL</sequence>
<proteinExistence type="predicted"/>
<dbReference type="EMBL" id="BRYA01000296">
    <property type="protein sequence ID" value="GMI46386.1"/>
    <property type="molecule type" value="Genomic_DNA"/>
</dbReference>
<reference evidence="4" key="1">
    <citation type="journal article" date="2023" name="Commun. Biol.">
        <title>Genome analysis of Parmales, the sister group of diatoms, reveals the evolutionary specialization of diatoms from phago-mixotrophs to photoautotrophs.</title>
        <authorList>
            <person name="Ban H."/>
            <person name="Sato S."/>
            <person name="Yoshikawa S."/>
            <person name="Yamada K."/>
            <person name="Nakamura Y."/>
            <person name="Ichinomiya M."/>
            <person name="Sato N."/>
            <person name="Blanc-Mathieu R."/>
            <person name="Endo H."/>
            <person name="Kuwata A."/>
            <person name="Ogata H."/>
        </authorList>
    </citation>
    <scope>NUCLEOTIDE SEQUENCE [LARGE SCALE GENOMIC DNA]</scope>
</reference>
<evidence type="ECO:0000313" key="3">
    <source>
        <dbReference type="EMBL" id="GMI46386.1"/>
    </source>
</evidence>
<accession>A0A9W7GKF6</accession>
<evidence type="ECO:0000313" key="4">
    <source>
        <dbReference type="Proteomes" id="UP001165065"/>
    </source>
</evidence>
<organism evidence="3 4">
    <name type="scientific">Triparma columacea</name>
    <dbReference type="NCBI Taxonomy" id="722753"/>
    <lineage>
        <taxon>Eukaryota</taxon>
        <taxon>Sar</taxon>
        <taxon>Stramenopiles</taxon>
        <taxon>Ochrophyta</taxon>
        <taxon>Bolidophyceae</taxon>
        <taxon>Parmales</taxon>
        <taxon>Triparmaceae</taxon>
        <taxon>Triparma</taxon>
    </lineage>
</organism>
<keyword evidence="2" id="KW-0812">Transmembrane</keyword>
<comment type="caution">
    <text evidence="3">The sequence shown here is derived from an EMBL/GenBank/DDBJ whole genome shotgun (WGS) entry which is preliminary data.</text>
</comment>
<keyword evidence="2" id="KW-0472">Membrane</keyword>
<keyword evidence="2" id="KW-1133">Transmembrane helix</keyword>
<gene>
    <name evidence="3" type="ORF">TrCOL_g11171</name>
</gene>
<keyword evidence="4" id="KW-1185">Reference proteome</keyword>
<feature type="transmembrane region" description="Helical" evidence="2">
    <location>
        <begin position="7"/>
        <end position="28"/>
    </location>
</feature>
<evidence type="ECO:0000256" key="1">
    <source>
        <dbReference type="SAM" id="MobiDB-lite"/>
    </source>
</evidence>